<organism evidence="1 2">
    <name type="scientific">Caerostris extrusa</name>
    <name type="common">Bark spider</name>
    <name type="synonym">Caerostris bankana</name>
    <dbReference type="NCBI Taxonomy" id="172846"/>
    <lineage>
        <taxon>Eukaryota</taxon>
        <taxon>Metazoa</taxon>
        <taxon>Ecdysozoa</taxon>
        <taxon>Arthropoda</taxon>
        <taxon>Chelicerata</taxon>
        <taxon>Arachnida</taxon>
        <taxon>Araneae</taxon>
        <taxon>Araneomorphae</taxon>
        <taxon>Entelegynae</taxon>
        <taxon>Araneoidea</taxon>
        <taxon>Araneidae</taxon>
        <taxon>Caerostris</taxon>
    </lineage>
</organism>
<reference evidence="1 2" key="1">
    <citation type="submission" date="2021-06" db="EMBL/GenBank/DDBJ databases">
        <title>Caerostris extrusa draft genome.</title>
        <authorList>
            <person name="Kono N."/>
            <person name="Arakawa K."/>
        </authorList>
    </citation>
    <scope>NUCLEOTIDE SEQUENCE [LARGE SCALE GENOMIC DNA]</scope>
</reference>
<evidence type="ECO:0000313" key="2">
    <source>
        <dbReference type="Proteomes" id="UP001054945"/>
    </source>
</evidence>
<sequence length="134" mass="14898">MTGICKRCGPVRREASEKKIVGRMVEDVVHIQNTIMDVPQEECPGDKRCDKRQTIVLGVRRAQKEDIPSLIQTTSHNNPPFNQPLQAVLKQSGHISSPESPCPREQCLRHPLNRAPLSLCPDSLGCWVVSPGLL</sequence>
<dbReference type="Proteomes" id="UP001054945">
    <property type="component" value="Unassembled WGS sequence"/>
</dbReference>
<dbReference type="AlphaFoldDB" id="A0AAV4XZG9"/>
<name>A0AAV4XZG9_CAEEX</name>
<keyword evidence="2" id="KW-1185">Reference proteome</keyword>
<gene>
    <name evidence="1" type="ORF">CEXT_333701</name>
</gene>
<proteinExistence type="predicted"/>
<comment type="caution">
    <text evidence="1">The sequence shown here is derived from an EMBL/GenBank/DDBJ whole genome shotgun (WGS) entry which is preliminary data.</text>
</comment>
<accession>A0AAV4XZG9</accession>
<dbReference type="EMBL" id="BPLR01001067">
    <property type="protein sequence ID" value="GIY99590.1"/>
    <property type="molecule type" value="Genomic_DNA"/>
</dbReference>
<evidence type="ECO:0000313" key="1">
    <source>
        <dbReference type="EMBL" id="GIY99590.1"/>
    </source>
</evidence>
<protein>
    <submittedName>
        <fullName evidence="1">Uncharacterized protein</fullName>
    </submittedName>
</protein>